<proteinExistence type="predicted"/>
<organism evidence="1 2">
    <name type="scientific">Hortaea werneckii</name>
    <name type="common">Black yeast</name>
    <name type="synonym">Cladosporium werneckii</name>
    <dbReference type="NCBI Taxonomy" id="91943"/>
    <lineage>
        <taxon>Eukaryota</taxon>
        <taxon>Fungi</taxon>
        <taxon>Dikarya</taxon>
        <taxon>Ascomycota</taxon>
        <taxon>Pezizomycotina</taxon>
        <taxon>Dothideomycetes</taxon>
        <taxon>Dothideomycetidae</taxon>
        <taxon>Mycosphaerellales</taxon>
        <taxon>Teratosphaeriaceae</taxon>
        <taxon>Hortaea</taxon>
    </lineage>
</organism>
<evidence type="ECO:0000313" key="1">
    <source>
        <dbReference type="EMBL" id="RMZ03720.1"/>
    </source>
</evidence>
<name>A0A3M7GRE5_HORWE</name>
<comment type="caution">
    <text evidence="1">The sequence shown here is derived from an EMBL/GenBank/DDBJ whole genome shotgun (WGS) entry which is preliminary data.</text>
</comment>
<sequence>MSYDERASFFLYSIGYPPEQLSLGHLLVKDFANPTLGLYTSCPQLSDTELQEWTYRSDFSGLIIRSHNSGGGFSVQVPMVADTSLQLKHLEATAILTRKGQRIVLKKYDFTHLAVHHNSPHRRDFLRRRVLQHEPARNDLLAWLTAADSALVRAKSVFRRPKVWLLTGLYELLDACTYSLQSANPSLSFGVDAELMAALAATPVGMSMEIHGGRTALALTETKGPAIWAARWQRIDARYIRTAEEERQARANLHITIKLLMDTSYPKGGLLGGEDENPDSVELEVLEEGISDDTTNEESREDENYDQVYREAVEIFKEDLEDNLYVASTKEELVE</sequence>
<dbReference type="Proteomes" id="UP000280598">
    <property type="component" value="Unassembled WGS sequence"/>
</dbReference>
<dbReference type="VEuPathDB" id="FungiDB:BTJ68_12988"/>
<protein>
    <submittedName>
        <fullName evidence="1">Uncharacterized protein</fullName>
    </submittedName>
</protein>
<gene>
    <name evidence="1" type="ORF">D0860_06700</name>
</gene>
<evidence type="ECO:0000313" key="2">
    <source>
        <dbReference type="Proteomes" id="UP000280598"/>
    </source>
</evidence>
<accession>A0A3M7GRE5</accession>
<reference evidence="1 2" key="1">
    <citation type="journal article" date="2018" name="BMC Genomics">
        <title>Genomic evidence for intraspecific hybridization in a clonal and extremely halotolerant yeast.</title>
        <authorList>
            <person name="Gostincar C."/>
            <person name="Stajich J.E."/>
            <person name="Zupancic J."/>
            <person name="Zalar P."/>
            <person name="Gunde-Cimerman N."/>
        </authorList>
    </citation>
    <scope>NUCLEOTIDE SEQUENCE [LARGE SCALE GENOMIC DNA]</scope>
    <source>
        <strain evidence="1 2">EXF-562</strain>
    </source>
</reference>
<dbReference type="EMBL" id="QWIS01000159">
    <property type="protein sequence ID" value="RMZ03720.1"/>
    <property type="molecule type" value="Genomic_DNA"/>
</dbReference>
<dbReference type="AlphaFoldDB" id="A0A3M7GRE5"/>